<gene>
    <name evidence="2" type="ORF">O3V59_00205</name>
</gene>
<keyword evidence="3" id="KW-1185">Reference proteome</keyword>
<evidence type="ECO:0000313" key="2">
    <source>
        <dbReference type="EMBL" id="MDA5106771.1"/>
    </source>
</evidence>
<protein>
    <submittedName>
        <fullName evidence="2">DUF3311 domain-containing protein</fullName>
    </submittedName>
</protein>
<dbReference type="RefSeq" id="WP_065066346.1">
    <property type="nucleotide sequence ID" value="NZ_JAPYYP010000001.1"/>
</dbReference>
<dbReference type="Proteomes" id="UP001151071">
    <property type="component" value="Unassembled WGS sequence"/>
</dbReference>
<dbReference type="EMBL" id="JAPYYP010000001">
    <property type="protein sequence ID" value="MDA5106771.1"/>
    <property type="molecule type" value="Genomic_DNA"/>
</dbReference>
<keyword evidence="1" id="KW-0812">Transmembrane</keyword>
<reference evidence="2" key="1">
    <citation type="submission" date="2022-12" db="EMBL/GenBank/DDBJ databases">
        <title>Draft genome sequence of the thermophilic strain Brevibacillus thermoruber HT42, isolated from Los Humeros, Puebla, Mexico, with biotechnological potential.</title>
        <authorList>
            <person name="Lara Sanchez J."/>
            <person name="Solis Palacios R."/>
            <person name="Bustos Baena A.S."/>
            <person name="Ruz Baez A.E."/>
            <person name="Espinosa Luna G."/>
            <person name="Oliart Ros R.M."/>
        </authorList>
    </citation>
    <scope>NUCLEOTIDE SEQUENCE</scope>
    <source>
        <strain evidence="2">HT42</strain>
    </source>
</reference>
<accession>A0A9X3Z1J0</accession>
<evidence type="ECO:0000313" key="3">
    <source>
        <dbReference type="Proteomes" id="UP001151071"/>
    </source>
</evidence>
<feature type="transmembrane region" description="Helical" evidence="1">
    <location>
        <begin position="34"/>
        <end position="53"/>
    </location>
</feature>
<dbReference type="Pfam" id="PF11755">
    <property type="entry name" value="DUF3311"/>
    <property type="match status" value="1"/>
</dbReference>
<dbReference type="InterPro" id="IPR021741">
    <property type="entry name" value="DUF3311"/>
</dbReference>
<organism evidence="2 3">
    <name type="scientific">Brevibacillus thermoruber</name>
    <dbReference type="NCBI Taxonomy" id="33942"/>
    <lineage>
        <taxon>Bacteria</taxon>
        <taxon>Bacillati</taxon>
        <taxon>Bacillota</taxon>
        <taxon>Bacilli</taxon>
        <taxon>Bacillales</taxon>
        <taxon>Paenibacillaceae</taxon>
        <taxon>Brevibacillus</taxon>
    </lineage>
</organism>
<keyword evidence="1" id="KW-1133">Transmembrane helix</keyword>
<comment type="caution">
    <text evidence="2">The sequence shown here is derived from an EMBL/GenBank/DDBJ whole genome shotgun (WGS) entry which is preliminary data.</text>
</comment>
<name>A0A9X3Z1J0_9BACL</name>
<sequence length="66" mass="7274">MKVKHALGALPFIGMLGGVAFVNRVEPYVLGMPFVLFWIVMWVVLTSLIMLAVNKLDQSDGKGEKP</sequence>
<dbReference type="PANTHER" id="PTHR40034:SF1">
    <property type="entry name" value="BSL5891 PROTEIN"/>
    <property type="match status" value="1"/>
</dbReference>
<keyword evidence="1" id="KW-0472">Membrane</keyword>
<dbReference type="AlphaFoldDB" id="A0A9X3Z1J0"/>
<dbReference type="PANTHER" id="PTHR40034">
    <property type="entry name" value="BSL5891 PROTEIN"/>
    <property type="match status" value="1"/>
</dbReference>
<evidence type="ECO:0000256" key="1">
    <source>
        <dbReference type="SAM" id="Phobius"/>
    </source>
</evidence>
<proteinExistence type="predicted"/>